<dbReference type="Proteomes" id="UP000014018">
    <property type="component" value="Unassembled WGS sequence"/>
</dbReference>
<reference evidence="1 2" key="1">
    <citation type="submission" date="2012-12" db="EMBL/GenBank/DDBJ databases">
        <title>The Genome Sequence of Bacillus cereus VD133.</title>
        <authorList>
            <consortium name="The Broad Institute Genome Sequencing Platform"/>
            <consortium name="The Broad Institute Genome Sequencing Center for Infectious Disease"/>
            <person name="Feldgarden M."/>
            <person name="Van der Auwera G.A."/>
            <person name="Mahillon J."/>
            <person name="Duprez V."/>
            <person name="Timmery S."/>
            <person name="Mattelet C."/>
            <person name="Dierick K."/>
            <person name="Sun M."/>
            <person name="Yu Z."/>
            <person name="Zhu L."/>
            <person name="Hu X."/>
            <person name="Shank E.B."/>
            <person name="Swiecicka I."/>
            <person name="Hansen B.M."/>
            <person name="Andrup L."/>
            <person name="Walker B."/>
            <person name="Young S.K."/>
            <person name="Zeng Q."/>
            <person name="Gargeya S."/>
            <person name="Fitzgerald M."/>
            <person name="Haas B."/>
            <person name="Abouelleil A."/>
            <person name="Alvarado L."/>
            <person name="Arachchi H.M."/>
            <person name="Berlin A.M."/>
            <person name="Chapman S.B."/>
            <person name="Dewar J."/>
            <person name="Goldberg J."/>
            <person name="Griggs A."/>
            <person name="Gujja S."/>
            <person name="Hansen M."/>
            <person name="Howarth C."/>
            <person name="Imamovic A."/>
            <person name="Larimer J."/>
            <person name="McCowan C."/>
            <person name="Murphy C."/>
            <person name="Neiman D."/>
            <person name="Pearson M."/>
            <person name="Priest M."/>
            <person name="Roberts A."/>
            <person name="Saif S."/>
            <person name="Shea T."/>
            <person name="Sisk P."/>
            <person name="Sykes S."/>
            <person name="Wortman J."/>
            <person name="Nusbaum C."/>
            <person name="Birren B."/>
        </authorList>
    </citation>
    <scope>NUCLEOTIDE SEQUENCE [LARGE SCALE GENOMIC DNA]</scope>
    <source>
        <strain evidence="1 2">VD133</strain>
    </source>
</reference>
<gene>
    <name evidence="1" type="ORF">IIU_06721</name>
</gene>
<evidence type="ECO:0000313" key="2">
    <source>
        <dbReference type="Proteomes" id="UP000014018"/>
    </source>
</evidence>
<comment type="caution">
    <text evidence="1">The sequence shown here is derived from an EMBL/GenBank/DDBJ whole genome shotgun (WGS) entry which is preliminary data.</text>
</comment>
<organism evidence="1 2">
    <name type="scientific">Bacillus cereus VD133</name>
    <dbReference type="NCBI Taxonomy" id="1053233"/>
    <lineage>
        <taxon>Bacteria</taxon>
        <taxon>Bacillati</taxon>
        <taxon>Bacillota</taxon>
        <taxon>Bacilli</taxon>
        <taxon>Bacillales</taxon>
        <taxon>Bacillaceae</taxon>
        <taxon>Bacillus</taxon>
        <taxon>Bacillus cereus group</taxon>
    </lineage>
</organism>
<accession>A0A9W5UZB8</accession>
<dbReference type="AlphaFoldDB" id="A0A9W5UZB8"/>
<dbReference type="EMBL" id="AHFB01000166">
    <property type="protein sequence ID" value="EOO24459.1"/>
    <property type="molecule type" value="Genomic_DNA"/>
</dbReference>
<evidence type="ECO:0000313" key="1">
    <source>
        <dbReference type="EMBL" id="EOO24459.1"/>
    </source>
</evidence>
<protein>
    <submittedName>
        <fullName evidence="1">Uncharacterized protein</fullName>
    </submittedName>
</protein>
<sequence>MECEGKQQLVFELPPLSLLNEVKVEVVQIGGCNMAVNKDKYTQILVTFTKEQVKQIEDFWHDNKISNRNEAIRQIVDKGLSRK</sequence>
<proteinExistence type="predicted"/>
<dbReference type="CDD" id="cd22231">
    <property type="entry name" value="RHH_NikR_HicB-like"/>
    <property type="match status" value="1"/>
</dbReference>
<name>A0A9W5UZB8_BACCE</name>